<dbReference type="NCBIfam" id="TIGR02913">
    <property type="entry name" value="HAF_rpt"/>
    <property type="match status" value="1"/>
</dbReference>
<organism evidence="2 3">
    <name type="scientific">Saccharothrix espanaensis (strain ATCC 51144 / DSM 44229 / JCM 9112 / NBRC 15066 / NRRL 15764)</name>
    <dbReference type="NCBI Taxonomy" id="1179773"/>
    <lineage>
        <taxon>Bacteria</taxon>
        <taxon>Bacillati</taxon>
        <taxon>Actinomycetota</taxon>
        <taxon>Actinomycetes</taxon>
        <taxon>Pseudonocardiales</taxon>
        <taxon>Pseudonocardiaceae</taxon>
        <taxon>Saccharothrix</taxon>
    </lineage>
</organism>
<name>K0JYW4_SACES</name>
<dbReference type="InterPro" id="IPR014262">
    <property type="entry name" value="HAF_rpt"/>
</dbReference>
<feature type="chain" id="PRO_5003833962" evidence="1">
    <location>
        <begin position="27"/>
        <end position="377"/>
    </location>
</feature>
<proteinExistence type="predicted"/>
<gene>
    <name evidence="2" type="primary">sam2</name>
    <name evidence="2" type="ordered locus">BN6_58630</name>
</gene>
<dbReference type="STRING" id="1179773.BN6_58630"/>
<accession>K0JYW4</accession>
<evidence type="ECO:0000313" key="3">
    <source>
        <dbReference type="Proteomes" id="UP000006281"/>
    </source>
</evidence>
<protein>
    <submittedName>
        <fullName evidence="2">Extracellular repeat protein, HAF family</fullName>
    </submittedName>
</protein>
<dbReference type="HOGENOM" id="CLU_054530_0_0_11"/>
<feature type="signal peptide" evidence="1">
    <location>
        <begin position="1"/>
        <end position="26"/>
    </location>
</feature>
<dbReference type="OrthoDB" id="4310309at2"/>
<dbReference type="eggNOG" id="COG5563">
    <property type="taxonomic scope" value="Bacteria"/>
</dbReference>
<dbReference type="PATRIC" id="fig|1179773.3.peg.5896"/>
<dbReference type="Proteomes" id="UP000006281">
    <property type="component" value="Chromosome"/>
</dbReference>
<dbReference type="BioCyc" id="SESP1179773:BN6_RS28195-MONOMER"/>
<reference evidence="2 3" key="1">
    <citation type="journal article" date="2012" name="BMC Genomics">
        <title>Complete genome sequence of Saccharothrix espanaensis DSM 44229T and comparison to the other completely sequenced Pseudonocardiaceae.</title>
        <authorList>
            <person name="Strobel T."/>
            <person name="Al-Dilaimi A."/>
            <person name="Blom J."/>
            <person name="Gessner A."/>
            <person name="Kalinowski J."/>
            <person name="Luzhetska M."/>
            <person name="Puhler A."/>
            <person name="Szczepanowski R."/>
            <person name="Bechthold A."/>
            <person name="Ruckert C."/>
        </authorList>
    </citation>
    <scope>NUCLEOTIDE SEQUENCE [LARGE SCALE GENOMIC DNA]</scope>
    <source>
        <strain evidence="3">ATCC 51144 / DSM 44229 / JCM 9112 / NBRC 15066 / NRRL 15764</strain>
    </source>
</reference>
<evidence type="ECO:0000256" key="1">
    <source>
        <dbReference type="SAM" id="SignalP"/>
    </source>
</evidence>
<dbReference type="AlphaFoldDB" id="K0JYW4"/>
<keyword evidence="1" id="KW-0732">Signal</keyword>
<keyword evidence="3" id="KW-1185">Reference proteome</keyword>
<dbReference type="EMBL" id="HE804045">
    <property type="protein sequence ID" value="CCH33120.1"/>
    <property type="molecule type" value="Genomic_DNA"/>
</dbReference>
<dbReference type="KEGG" id="sesp:BN6_58630"/>
<sequence length="377" mass="38712">MPHKRVLVPLLLAAALPLALATPAEAAAPRVTITELPALAGGTARVVGLNDNGEVAGTNSGSTGSRAVLWNGGAPVDLGRGNATAISARGQVLSLESMTSGGTYQQHPRIWHAGTTTNLAPSGSGWVIANAINATGDVPITYSRSPYGYHQEAAAVWKTDHHVGLSVSGPHLSISVITDNGLTAGTQLPMFGDDKNAFRCQETSCTRLAAAPGTGPYAVVAANESGVIVGNRDNRPLRWQGDAVTVLPGGVGAVASSQQAVNERGHVVGWTQDASGVRRATVWRGGRQVVLNVPGPSEALAINDKGDIIGYSSASGQQRAFLWRNGRAVELGTLGGTHSVPVAINNNGVVIGHSTTADGSSRAVKWTVRKSRSATTG</sequence>
<evidence type="ECO:0000313" key="2">
    <source>
        <dbReference type="EMBL" id="CCH33120.1"/>
    </source>
</evidence>
<dbReference type="RefSeq" id="WP_015103231.1">
    <property type="nucleotide sequence ID" value="NC_019673.1"/>
</dbReference>